<feature type="non-terminal residue" evidence="3">
    <location>
        <position position="1"/>
    </location>
</feature>
<keyword evidence="1" id="KW-0418">Kinase</keyword>
<dbReference type="InterPro" id="IPR036890">
    <property type="entry name" value="HATPase_C_sf"/>
</dbReference>
<dbReference type="PANTHER" id="PTHR35526:SF3">
    <property type="entry name" value="ANTI-SIGMA-F FACTOR RSBW"/>
    <property type="match status" value="1"/>
</dbReference>
<proteinExistence type="predicted"/>
<keyword evidence="1" id="KW-0723">Serine/threonine-protein kinase</keyword>
<dbReference type="Pfam" id="PF13581">
    <property type="entry name" value="HATPase_c_2"/>
    <property type="match status" value="1"/>
</dbReference>
<reference evidence="3 4" key="1">
    <citation type="submission" date="2019-03" db="EMBL/GenBank/DDBJ databases">
        <title>Draft genome sequences of novel Actinobacteria.</title>
        <authorList>
            <person name="Sahin N."/>
            <person name="Ay H."/>
            <person name="Saygin H."/>
        </authorList>
    </citation>
    <scope>NUCLEOTIDE SEQUENCE [LARGE SCALE GENOMIC DNA]</scope>
    <source>
        <strain evidence="3 4">DSM 45941</strain>
    </source>
</reference>
<organism evidence="3 4">
    <name type="scientific">Actinomadura darangshiensis</name>
    <dbReference type="NCBI Taxonomy" id="705336"/>
    <lineage>
        <taxon>Bacteria</taxon>
        <taxon>Bacillati</taxon>
        <taxon>Actinomycetota</taxon>
        <taxon>Actinomycetes</taxon>
        <taxon>Streptosporangiales</taxon>
        <taxon>Thermomonosporaceae</taxon>
        <taxon>Actinomadura</taxon>
    </lineage>
</organism>
<comment type="caution">
    <text evidence="3">The sequence shown here is derived from an EMBL/GenBank/DDBJ whole genome shotgun (WGS) entry which is preliminary data.</text>
</comment>
<evidence type="ECO:0000313" key="4">
    <source>
        <dbReference type="Proteomes" id="UP000295578"/>
    </source>
</evidence>
<keyword evidence="3" id="KW-0547">Nucleotide-binding</keyword>
<keyword evidence="4" id="KW-1185">Reference proteome</keyword>
<evidence type="ECO:0000313" key="3">
    <source>
        <dbReference type="EMBL" id="TDD65981.1"/>
    </source>
</evidence>
<accession>A0A4R5A2G7</accession>
<dbReference type="AlphaFoldDB" id="A0A4R5A2G7"/>
<dbReference type="Proteomes" id="UP000295578">
    <property type="component" value="Unassembled WGS sequence"/>
</dbReference>
<name>A0A4R5A2G7_9ACTN</name>
<dbReference type="Gene3D" id="3.30.565.10">
    <property type="entry name" value="Histidine kinase-like ATPase, C-terminal domain"/>
    <property type="match status" value="1"/>
</dbReference>
<dbReference type="GO" id="GO:0005524">
    <property type="term" value="F:ATP binding"/>
    <property type="evidence" value="ECO:0007669"/>
    <property type="project" value="UniProtKB-KW"/>
</dbReference>
<protein>
    <submittedName>
        <fullName evidence="3">ATP-binding protein</fullName>
    </submittedName>
</protein>
<dbReference type="OrthoDB" id="3477927at2"/>
<dbReference type="EMBL" id="SMKY01000320">
    <property type="protein sequence ID" value="TDD65981.1"/>
    <property type="molecule type" value="Genomic_DNA"/>
</dbReference>
<evidence type="ECO:0000256" key="1">
    <source>
        <dbReference type="ARBA" id="ARBA00022527"/>
    </source>
</evidence>
<dbReference type="PANTHER" id="PTHR35526">
    <property type="entry name" value="ANTI-SIGMA-F FACTOR RSBW-RELATED"/>
    <property type="match status" value="1"/>
</dbReference>
<gene>
    <name evidence="3" type="ORF">E1293_39730</name>
</gene>
<keyword evidence="3" id="KW-0067">ATP-binding</keyword>
<dbReference type="InterPro" id="IPR050267">
    <property type="entry name" value="Anti-sigma-factor_SerPK"/>
</dbReference>
<feature type="domain" description="Histidine kinase/HSP90-like ATPase" evidence="2">
    <location>
        <begin position="15"/>
        <end position="114"/>
    </location>
</feature>
<dbReference type="GO" id="GO:0004674">
    <property type="term" value="F:protein serine/threonine kinase activity"/>
    <property type="evidence" value="ECO:0007669"/>
    <property type="project" value="UniProtKB-KW"/>
</dbReference>
<dbReference type="CDD" id="cd16936">
    <property type="entry name" value="HATPase_RsbW-like"/>
    <property type="match status" value="1"/>
</dbReference>
<dbReference type="RefSeq" id="WP_132204106.1">
    <property type="nucleotide sequence ID" value="NZ_SMKY01000320.1"/>
</dbReference>
<evidence type="ECO:0000259" key="2">
    <source>
        <dbReference type="Pfam" id="PF13581"/>
    </source>
</evidence>
<dbReference type="InterPro" id="IPR003594">
    <property type="entry name" value="HATPase_dom"/>
</dbReference>
<keyword evidence="1" id="KW-0808">Transferase</keyword>
<sequence length="237" mass="25844">ACAWRLPGDEGGPAVARRLVQETMSRLGLGRDLIEDGKLAVSETATNAFRHGRAPGDRSTVTPELWVWARTVPSPQLVVSVFDGARTAVPREGRAGLLDEGGKGLELVRAITADWGSAATRSRVHTGAVPGKAVWFALPLGREWPGVRHTVHPGTAAQCLLLSVTRRGFVGTRNTGRDGLSVVMLPGLNVWVHPEHFCWRDGPRRYLRRPLIDLQETTEHVVRYLDSLTAPVRSSTT</sequence>